<evidence type="ECO:0000256" key="1">
    <source>
        <dbReference type="SAM" id="Phobius"/>
    </source>
</evidence>
<feature type="transmembrane region" description="Helical" evidence="1">
    <location>
        <begin position="59"/>
        <end position="80"/>
    </location>
</feature>
<dbReference type="EMBL" id="NJHN03000117">
    <property type="protein sequence ID" value="KAH9413824.1"/>
    <property type="molecule type" value="Genomic_DNA"/>
</dbReference>
<name>A0ABQ8IU28_DERPT</name>
<proteinExistence type="predicted"/>
<comment type="caution">
    <text evidence="2">The sequence shown here is derived from an EMBL/GenBank/DDBJ whole genome shotgun (WGS) entry which is preliminary data.</text>
</comment>
<reference evidence="2 3" key="1">
    <citation type="journal article" date="2018" name="J. Allergy Clin. Immunol.">
        <title>High-quality assembly of Dermatophagoides pteronyssinus genome and transcriptome reveals a wide range of novel allergens.</title>
        <authorList>
            <person name="Liu X.Y."/>
            <person name="Yang K.Y."/>
            <person name="Wang M.Q."/>
            <person name="Kwok J.S."/>
            <person name="Zeng X."/>
            <person name="Yang Z."/>
            <person name="Xiao X.J."/>
            <person name="Lau C.P."/>
            <person name="Li Y."/>
            <person name="Huang Z.M."/>
            <person name="Ba J.G."/>
            <person name="Yim A.K."/>
            <person name="Ouyang C.Y."/>
            <person name="Ngai S.M."/>
            <person name="Chan T.F."/>
            <person name="Leung E.L."/>
            <person name="Liu L."/>
            <person name="Liu Z.G."/>
            <person name="Tsui S.K."/>
        </authorList>
    </citation>
    <scope>NUCLEOTIDE SEQUENCE [LARGE SCALE GENOMIC DNA]</scope>
    <source>
        <strain evidence="2">Derp</strain>
    </source>
</reference>
<keyword evidence="1" id="KW-0472">Membrane</keyword>
<accession>A0ABQ8IU28</accession>
<keyword evidence="1" id="KW-0812">Transmembrane</keyword>
<protein>
    <submittedName>
        <fullName evidence="2">Uncharacterized protein</fullName>
    </submittedName>
</protein>
<keyword evidence="1" id="KW-1133">Transmembrane helix</keyword>
<keyword evidence="3" id="KW-1185">Reference proteome</keyword>
<evidence type="ECO:0000313" key="2">
    <source>
        <dbReference type="EMBL" id="KAH9413824.1"/>
    </source>
</evidence>
<evidence type="ECO:0000313" key="3">
    <source>
        <dbReference type="Proteomes" id="UP000887458"/>
    </source>
</evidence>
<organism evidence="2 3">
    <name type="scientific">Dermatophagoides pteronyssinus</name>
    <name type="common">European house dust mite</name>
    <dbReference type="NCBI Taxonomy" id="6956"/>
    <lineage>
        <taxon>Eukaryota</taxon>
        <taxon>Metazoa</taxon>
        <taxon>Ecdysozoa</taxon>
        <taxon>Arthropoda</taxon>
        <taxon>Chelicerata</taxon>
        <taxon>Arachnida</taxon>
        <taxon>Acari</taxon>
        <taxon>Acariformes</taxon>
        <taxon>Sarcoptiformes</taxon>
        <taxon>Astigmata</taxon>
        <taxon>Psoroptidia</taxon>
        <taxon>Analgoidea</taxon>
        <taxon>Pyroglyphidae</taxon>
        <taxon>Dermatophagoidinae</taxon>
        <taxon>Dermatophagoides</taxon>
    </lineage>
</organism>
<gene>
    <name evidence="2" type="ORF">DERP_009422</name>
</gene>
<dbReference type="Proteomes" id="UP000887458">
    <property type="component" value="Unassembled WGS sequence"/>
</dbReference>
<sequence>MCINQFDHHPIMTKLSPMFDVFDAVDNIDDDLQPQQQPQQPLAIRNNVRCRKMPNIFNVFKNLSTPFLLSCYPLIIWKFYRSTMLLLLSLQKNGGMIEYYQFQ</sequence>
<reference evidence="2 3" key="2">
    <citation type="journal article" date="2022" name="Mol. Biol. Evol.">
        <title>Comparative Genomics Reveals Insights into the Divergent Evolution of Astigmatic Mites and Household Pest Adaptations.</title>
        <authorList>
            <person name="Xiong Q."/>
            <person name="Wan A.T."/>
            <person name="Liu X."/>
            <person name="Fung C.S."/>
            <person name="Xiao X."/>
            <person name="Malainual N."/>
            <person name="Hou J."/>
            <person name="Wang L."/>
            <person name="Wang M."/>
            <person name="Yang K.Y."/>
            <person name="Cui Y."/>
            <person name="Leung E.L."/>
            <person name="Nong W."/>
            <person name="Shin S.K."/>
            <person name="Au S.W."/>
            <person name="Jeong K.Y."/>
            <person name="Chew F.T."/>
            <person name="Hui J.H."/>
            <person name="Leung T.F."/>
            <person name="Tungtrongchitr A."/>
            <person name="Zhong N."/>
            <person name="Liu Z."/>
            <person name="Tsui S.K."/>
        </authorList>
    </citation>
    <scope>NUCLEOTIDE SEQUENCE [LARGE SCALE GENOMIC DNA]</scope>
    <source>
        <strain evidence="2">Derp</strain>
    </source>
</reference>